<protein>
    <submittedName>
        <fullName evidence="3">Uncharacterized protein</fullName>
    </submittedName>
</protein>
<dbReference type="OrthoDB" id="10335040at2759"/>
<accession>E9HIR8</accession>
<dbReference type="HOGENOM" id="CLU_635026_0_0_1"/>
<evidence type="ECO:0000313" key="3">
    <source>
        <dbReference type="EMBL" id="EFX68366.1"/>
    </source>
</evidence>
<feature type="region of interest" description="Disordered" evidence="2">
    <location>
        <begin position="157"/>
        <end position="222"/>
    </location>
</feature>
<gene>
    <name evidence="3" type="ORF">DAPPUDRAFT_330174</name>
</gene>
<reference evidence="3 4" key="1">
    <citation type="journal article" date="2011" name="Science">
        <title>The ecoresponsive genome of Daphnia pulex.</title>
        <authorList>
            <person name="Colbourne J.K."/>
            <person name="Pfrender M.E."/>
            <person name="Gilbert D."/>
            <person name="Thomas W.K."/>
            <person name="Tucker A."/>
            <person name="Oakley T.H."/>
            <person name="Tokishita S."/>
            <person name="Aerts A."/>
            <person name="Arnold G.J."/>
            <person name="Basu M.K."/>
            <person name="Bauer D.J."/>
            <person name="Caceres C.E."/>
            <person name="Carmel L."/>
            <person name="Casola C."/>
            <person name="Choi J.H."/>
            <person name="Detter J.C."/>
            <person name="Dong Q."/>
            <person name="Dusheyko S."/>
            <person name="Eads B.D."/>
            <person name="Frohlich T."/>
            <person name="Geiler-Samerotte K.A."/>
            <person name="Gerlach D."/>
            <person name="Hatcher P."/>
            <person name="Jogdeo S."/>
            <person name="Krijgsveld J."/>
            <person name="Kriventseva E.V."/>
            <person name="Kultz D."/>
            <person name="Laforsch C."/>
            <person name="Lindquist E."/>
            <person name="Lopez J."/>
            <person name="Manak J.R."/>
            <person name="Muller J."/>
            <person name="Pangilinan J."/>
            <person name="Patwardhan R.P."/>
            <person name="Pitluck S."/>
            <person name="Pritham E.J."/>
            <person name="Rechtsteiner A."/>
            <person name="Rho M."/>
            <person name="Rogozin I.B."/>
            <person name="Sakarya O."/>
            <person name="Salamov A."/>
            <person name="Schaack S."/>
            <person name="Shapiro H."/>
            <person name="Shiga Y."/>
            <person name="Skalitzky C."/>
            <person name="Smith Z."/>
            <person name="Souvorov A."/>
            <person name="Sung W."/>
            <person name="Tang Z."/>
            <person name="Tsuchiya D."/>
            <person name="Tu H."/>
            <person name="Vos H."/>
            <person name="Wang M."/>
            <person name="Wolf Y.I."/>
            <person name="Yamagata H."/>
            <person name="Yamada T."/>
            <person name="Ye Y."/>
            <person name="Shaw J.R."/>
            <person name="Andrews J."/>
            <person name="Crease T.J."/>
            <person name="Tang H."/>
            <person name="Lucas S.M."/>
            <person name="Robertson H.M."/>
            <person name="Bork P."/>
            <person name="Koonin E.V."/>
            <person name="Zdobnov E.M."/>
            <person name="Grigoriev I.V."/>
            <person name="Lynch M."/>
            <person name="Boore J.L."/>
        </authorList>
    </citation>
    <scope>NUCLEOTIDE SEQUENCE [LARGE SCALE GENOMIC DNA]</scope>
</reference>
<dbReference type="InParanoid" id="E9HIR8"/>
<dbReference type="SUPFAM" id="SSF57716">
    <property type="entry name" value="Glucocorticoid receptor-like (DNA-binding domain)"/>
    <property type="match status" value="1"/>
</dbReference>
<dbReference type="Proteomes" id="UP000000305">
    <property type="component" value="Unassembled WGS sequence"/>
</dbReference>
<evidence type="ECO:0000256" key="1">
    <source>
        <dbReference type="SAM" id="Coils"/>
    </source>
</evidence>
<evidence type="ECO:0000313" key="4">
    <source>
        <dbReference type="Proteomes" id="UP000000305"/>
    </source>
</evidence>
<sequence length="432" mass="48966">MAVRQCFICGFQLQLQPGLSQFGPYIFRAPPSVQRPDEFICSIHFDKKCLTTVNNVWYLRKDSIPTLHLGLNSISKEVFDPSANKPRCSGSNILNNQMEQHENGHNVSNLLSSSSFADEYPAMPKLYIASEESVYPQNLNSRRRTLKFNKEKWSYRNEISSSSGNDSPPPLSPLFNKKANSLSLDRKEEKDAVTSGHHRRIHQVSAPSGLRRSSRLKSQIRKSFRPKIRPHRYCTSAGEFPCSDVKRTKKVKPSFTESKKSQSNDHNIESEIPKSYEADDIDGFCFLSFATATDLDKFCTEQPSSSSSSTVLPQTEETIDCPSGSVVPFPVNAIDSRFIDKPHYGKPSSSHEETVGSVDETSVITGKKSKMFAKIPVNFIRIKMDTFERLMMENRILRRKLNKALKELSERKLDEVNDPFQHNLRSPDSAEM</sequence>
<dbReference type="AlphaFoldDB" id="E9HIR8"/>
<keyword evidence="4" id="KW-1185">Reference proteome</keyword>
<organism evidence="3 4">
    <name type="scientific">Daphnia pulex</name>
    <name type="common">Water flea</name>
    <dbReference type="NCBI Taxonomy" id="6669"/>
    <lineage>
        <taxon>Eukaryota</taxon>
        <taxon>Metazoa</taxon>
        <taxon>Ecdysozoa</taxon>
        <taxon>Arthropoda</taxon>
        <taxon>Crustacea</taxon>
        <taxon>Branchiopoda</taxon>
        <taxon>Diplostraca</taxon>
        <taxon>Cladocera</taxon>
        <taxon>Anomopoda</taxon>
        <taxon>Daphniidae</taxon>
        <taxon>Daphnia</taxon>
    </lineage>
</organism>
<feature type="compositionally biased region" description="Polar residues" evidence="2">
    <location>
        <begin position="157"/>
        <end position="166"/>
    </location>
</feature>
<proteinExistence type="predicted"/>
<feature type="compositionally biased region" description="Basic residues" evidence="2">
    <location>
        <begin position="212"/>
        <end position="222"/>
    </location>
</feature>
<keyword evidence="1" id="KW-0175">Coiled coil</keyword>
<dbReference type="KEGG" id="dpx:DAPPUDRAFT_330174"/>
<name>E9HIR8_DAPPU</name>
<dbReference type="PhylomeDB" id="E9HIR8"/>
<dbReference type="EMBL" id="GL732657">
    <property type="protein sequence ID" value="EFX68366.1"/>
    <property type="molecule type" value="Genomic_DNA"/>
</dbReference>
<evidence type="ECO:0000256" key="2">
    <source>
        <dbReference type="SAM" id="MobiDB-lite"/>
    </source>
</evidence>
<feature type="coiled-coil region" evidence="1">
    <location>
        <begin position="387"/>
        <end position="418"/>
    </location>
</feature>